<dbReference type="InterPro" id="IPR014710">
    <property type="entry name" value="RmlC-like_jellyroll"/>
</dbReference>
<dbReference type="SUPFAM" id="SSF51182">
    <property type="entry name" value="RmlC-like cupins"/>
    <property type="match status" value="1"/>
</dbReference>
<dbReference type="EMBL" id="CAJNOR010002456">
    <property type="protein sequence ID" value="CAF1296771.1"/>
    <property type="molecule type" value="Genomic_DNA"/>
</dbReference>
<evidence type="ECO:0008006" key="4">
    <source>
        <dbReference type="Google" id="ProtNLM"/>
    </source>
</evidence>
<sequence length="201" mass="23580">MLFGRNEYKEMVWKNGNGITFEIDRFPKDDKEDFQWRLSMAIVKYPGGPFSFYPNIDRSLAIFHGNEILLKINKEKLIHLNETSVPYSFAGEASIDCEIFQDEITDFNVMTNRKYFQHKIQRLTLNRSDNPMKINNSNENILFFTLINGNLQINQFHLTNGDTLKFDNQNQIIEISTLDEISTFFFIQIIPLKFNINESSS</sequence>
<keyword evidence="3" id="KW-1185">Reference proteome</keyword>
<proteinExistence type="predicted"/>
<name>A0A815DEA7_ADIRI</name>
<dbReference type="Pfam" id="PF05962">
    <property type="entry name" value="HutD"/>
    <property type="match status" value="1"/>
</dbReference>
<dbReference type="AlphaFoldDB" id="A0A815DEA7"/>
<organism evidence="1 3">
    <name type="scientific">Adineta ricciae</name>
    <name type="common">Rotifer</name>
    <dbReference type="NCBI Taxonomy" id="249248"/>
    <lineage>
        <taxon>Eukaryota</taxon>
        <taxon>Metazoa</taxon>
        <taxon>Spiralia</taxon>
        <taxon>Gnathifera</taxon>
        <taxon>Rotifera</taxon>
        <taxon>Eurotatoria</taxon>
        <taxon>Bdelloidea</taxon>
        <taxon>Adinetida</taxon>
        <taxon>Adinetidae</taxon>
        <taxon>Adineta</taxon>
    </lineage>
</organism>
<evidence type="ECO:0000313" key="2">
    <source>
        <dbReference type="EMBL" id="CAF1329676.1"/>
    </source>
</evidence>
<comment type="caution">
    <text evidence="1">The sequence shown here is derived from an EMBL/GenBank/DDBJ whole genome shotgun (WGS) entry which is preliminary data.</text>
</comment>
<protein>
    <recommendedName>
        <fullName evidence="4">HutD-family protein</fullName>
    </recommendedName>
</protein>
<dbReference type="Proteomes" id="UP000663852">
    <property type="component" value="Unassembled WGS sequence"/>
</dbReference>
<dbReference type="InterPro" id="IPR011051">
    <property type="entry name" value="RmlC_Cupin_sf"/>
</dbReference>
<gene>
    <name evidence="2" type="ORF">EDS130_LOCUS32118</name>
    <name evidence="1" type="ORF">XAT740_LOCUS28643</name>
</gene>
<dbReference type="OrthoDB" id="5588846at2759"/>
<dbReference type="InterPro" id="IPR010282">
    <property type="entry name" value="Uncharacterised_HutD/Ves"/>
</dbReference>
<dbReference type="Gene3D" id="2.60.120.10">
    <property type="entry name" value="Jelly Rolls"/>
    <property type="match status" value="1"/>
</dbReference>
<dbReference type="Proteomes" id="UP000663828">
    <property type="component" value="Unassembled WGS sequence"/>
</dbReference>
<accession>A0A815DEA7</accession>
<evidence type="ECO:0000313" key="3">
    <source>
        <dbReference type="Proteomes" id="UP000663828"/>
    </source>
</evidence>
<dbReference type="PANTHER" id="PTHR37943">
    <property type="entry name" value="PROTEIN VES"/>
    <property type="match status" value="1"/>
</dbReference>
<dbReference type="PANTHER" id="PTHR37943:SF1">
    <property type="entry name" value="PROTEIN VES"/>
    <property type="match status" value="1"/>
</dbReference>
<reference evidence="1" key="1">
    <citation type="submission" date="2021-02" db="EMBL/GenBank/DDBJ databases">
        <authorList>
            <person name="Nowell W R."/>
        </authorList>
    </citation>
    <scope>NUCLEOTIDE SEQUENCE</scope>
</reference>
<dbReference type="EMBL" id="CAJNOJ010000243">
    <property type="protein sequence ID" value="CAF1329676.1"/>
    <property type="molecule type" value="Genomic_DNA"/>
</dbReference>
<evidence type="ECO:0000313" key="1">
    <source>
        <dbReference type="EMBL" id="CAF1296771.1"/>
    </source>
</evidence>